<dbReference type="Proteomes" id="UP001501599">
    <property type="component" value="Unassembled WGS sequence"/>
</dbReference>
<evidence type="ECO:0000313" key="3">
    <source>
        <dbReference type="Proteomes" id="UP001501599"/>
    </source>
</evidence>
<sequence length="295" mass="32781">MLTDDARPVRAFPVRAALEHGFTPHALRSAALASPTWGVRLLQPSGEPAHDLLAALEAVRRPDQFLSHASAARIHGLPLPSRIGTLPIHLASPSRAPRMRRPDVVGHRIKARVVELGGLRVESVEDCFVHVARQLDHDELVAVGDAIVARDRPGRLDVADLAQNAERYRGARGMSLVHRALGAIRVGSESPQETRLRLILVRGGVPEPQLQVEVRDLDGRLIGRLDMAWRRLRLGVEYDGQQHRTDAVQYARDVERHRRLQDAGWQVIRVSARDLDDGGRRIVALVRAAHAQRRP</sequence>
<dbReference type="Gene3D" id="3.40.960.10">
    <property type="entry name" value="VSR Endonuclease"/>
    <property type="match status" value="1"/>
</dbReference>
<organism evidence="2 3">
    <name type="scientific">Agrococcus versicolor</name>
    <dbReference type="NCBI Taxonomy" id="501482"/>
    <lineage>
        <taxon>Bacteria</taxon>
        <taxon>Bacillati</taxon>
        <taxon>Actinomycetota</taxon>
        <taxon>Actinomycetes</taxon>
        <taxon>Micrococcales</taxon>
        <taxon>Microbacteriaceae</taxon>
        <taxon>Agrococcus</taxon>
    </lineage>
</organism>
<evidence type="ECO:0000313" key="2">
    <source>
        <dbReference type="EMBL" id="GAA2173331.1"/>
    </source>
</evidence>
<dbReference type="EMBL" id="BAAAQT010000005">
    <property type="protein sequence ID" value="GAA2173331.1"/>
    <property type="molecule type" value="Genomic_DNA"/>
</dbReference>
<accession>A0ABN3APY7</accession>
<dbReference type="Pfam" id="PF04480">
    <property type="entry name" value="DUF559"/>
    <property type="match status" value="1"/>
</dbReference>
<gene>
    <name evidence="2" type="ORF">GCM10009846_14910</name>
</gene>
<dbReference type="SUPFAM" id="SSF52980">
    <property type="entry name" value="Restriction endonuclease-like"/>
    <property type="match status" value="1"/>
</dbReference>
<feature type="domain" description="DUF559" evidence="1">
    <location>
        <begin position="226"/>
        <end position="276"/>
    </location>
</feature>
<dbReference type="InterPro" id="IPR011335">
    <property type="entry name" value="Restrct_endonuc-II-like"/>
</dbReference>
<comment type="caution">
    <text evidence="2">The sequence shown here is derived from an EMBL/GenBank/DDBJ whole genome shotgun (WGS) entry which is preliminary data.</text>
</comment>
<protein>
    <submittedName>
        <fullName evidence="2">DUF559 domain-containing protein</fullName>
    </submittedName>
</protein>
<evidence type="ECO:0000259" key="1">
    <source>
        <dbReference type="Pfam" id="PF04480"/>
    </source>
</evidence>
<dbReference type="InterPro" id="IPR007569">
    <property type="entry name" value="DUF559"/>
</dbReference>
<keyword evidence="3" id="KW-1185">Reference proteome</keyword>
<name>A0ABN3APY7_9MICO</name>
<proteinExistence type="predicted"/>
<reference evidence="2 3" key="1">
    <citation type="journal article" date="2019" name="Int. J. Syst. Evol. Microbiol.">
        <title>The Global Catalogue of Microorganisms (GCM) 10K type strain sequencing project: providing services to taxonomists for standard genome sequencing and annotation.</title>
        <authorList>
            <consortium name="The Broad Institute Genomics Platform"/>
            <consortium name="The Broad Institute Genome Sequencing Center for Infectious Disease"/>
            <person name="Wu L."/>
            <person name="Ma J."/>
        </authorList>
    </citation>
    <scope>NUCLEOTIDE SEQUENCE [LARGE SCALE GENOMIC DNA]</scope>
    <source>
        <strain evidence="2 3">JCM 16026</strain>
    </source>
</reference>